<evidence type="ECO:0000313" key="4">
    <source>
        <dbReference type="EMBL" id="ACJ30198.1"/>
    </source>
</evidence>
<dbReference type="Proteomes" id="UP000000753">
    <property type="component" value="Chromosome"/>
</dbReference>
<dbReference type="RefSeq" id="WP_020913544.1">
    <property type="nucleotide sequence ID" value="NC_011566.1"/>
</dbReference>
<dbReference type="SUPFAM" id="SSF55073">
    <property type="entry name" value="Nucleotide cyclase"/>
    <property type="match status" value="1"/>
</dbReference>
<dbReference type="eggNOG" id="COG2199">
    <property type="taxonomic scope" value="Bacteria"/>
</dbReference>
<reference evidence="4 5" key="1">
    <citation type="journal article" date="2008" name="PLoS ONE">
        <title>Environmental adaptation: genomic analysis of the piezotolerant and psychrotolerant deep-sea iron reducing bacterium Shewanella piezotolerans WP3.</title>
        <authorList>
            <person name="Wang F."/>
            <person name="Wang J."/>
            <person name="Jian H."/>
            <person name="Zhang B."/>
            <person name="Li S."/>
            <person name="Wang F."/>
            <person name="Zeng X."/>
            <person name="Gao L."/>
            <person name="Bartlett D.H."/>
            <person name="Yu J."/>
            <person name="Hu S."/>
            <person name="Xiao X."/>
        </authorList>
    </citation>
    <scope>NUCLEOTIDE SEQUENCE [LARGE SCALE GENOMIC DNA]</scope>
    <source>
        <strain evidence="5">WP3 / JCM 13877</strain>
    </source>
</reference>
<comment type="cofactor">
    <cofactor evidence="1">
        <name>Mg(2+)</name>
        <dbReference type="ChEBI" id="CHEBI:18420"/>
    </cofactor>
</comment>
<dbReference type="Pfam" id="PF00990">
    <property type="entry name" value="GGDEF"/>
    <property type="match status" value="1"/>
</dbReference>
<evidence type="ECO:0000256" key="1">
    <source>
        <dbReference type="ARBA" id="ARBA00001946"/>
    </source>
</evidence>
<protein>
    <recommendedName>
        <fullName evidence="2">diguanylate cyclase</fullName>
        <ecNumber evidence="2">2.7.7.65</ecNumber>
    </recommendedName>
</protein>
<dbReference type="AlphaFoldDB" id="B8CQ67"/>
<dbReference type="OrthoDB" id="9812260at2"/>
<sequence>MEFGLATEFFPNEYRVEADHESGYPLDLDLVTIIQQLHQHLDPRTVFACFGKIMGQYLPLHGVQLNYKQYHFQWGRPGGYSIEQHLTLADSMVTVNYNLKAPLVPSQAQRLNQLQELVLQPLFNAIQFQEISKQAMFDALTQLGNRHYYLEQVKKEVARAQRSHSTFSLVTLDLDNFKQLNDRYGHQLGDAALVSFAKLLNRVIRDTDQAFRIGGDEFTILVQGDAKAAAILCQRVLVALEELTTIENYQIRTSLGIAQWDNNDSEHSLYQKSDSALYQAKAMGRQCYSIYQPKDC</sequence>
<accession>B8CQ67</accession>
<dbReference type="NCBIfam" id="TIGR00254">
    <property type="entry name" value="GGDEF"/>
    <property type="match status" value="1"/>
</dbReference>
<evidence type="ECO:0000313" key="5">
    <source>
        <dbReference type="Proteomes" id="UP000000753"/>
    </source>
</evidence>
<dbReference type="GO" id="GO:1902201">
    <property type="term" value="P:negative regulation of bacterial-type flagellum-dependent cell motility"/>
    <property type="evidence" value="ECO:0007669"/>
    <property type="project" value="TreeGrafter"/>
</dbReference>
<evidence type="ECO:0000256" key="2">
    <source>
        <dbReference type="ARBA" id="ARBA00012528"/>
    </source>
</evidence>
<dbReference type="GO" id="GO:0052621">
    <property type="term" value="F:diguanylate cyclase activity"/>
    <property type="evidence" value="ECO:0007669"/>
    <property type="project" value="UniProtKB-EC"/>
</dbReference>
<dbReference type="STRING" id="225849.swp_3504"/>
<evidence type="ECO:0000259" key="3">
    <source>
        <dbReference type="PROSITE" id="PS50887"/>
    </source>
</evidence>
<dbReference type="KEGG" id="swp:swp_3504"/>
<keyword evidence="5" id="KW-1185">Reference proteome</keyword>
<dbReference type="InterPro" id="IPR000160">
    <property type="entry name" value="GGDEF_dom"/>
</dbReference>
<dbReference type="CDD" id="cd01949">
    <property type="entry name" value="GGDEF"/>
    <property type="match status" value="1"/>
</dbReference>
<dbReference type="FunFam" id="3.30.70.270:FF:000001">
    <property type="entry name" value="Diguanylate cyclase domain protein"/>
    <property type="match status" value="1"/>
</dbReference>
<dbReference type="PANTHER" id="PTHR45138:SF6">
    <property type="entry name" value="DIGUANYLATE CYCLASE DGCN"/>
    <property type="match status" value="1"/>
</dbReference>
<dbReference type="InterPro" id="IPR029787">
    <property type="entry name" value="Nucleotide_cyclase"/>
</dbReference>
<dbReference type="PANTHER" id="PTHR45138">
    <property type="entry name" value="REGULATORY COMPONENTS OF SENSORY TRANSDUCTION SYSTEM"/>
    <property type="match status" value="1"/>
</dbReference>
<dbReference type="InterPro" id="IPR043128">
    <property type="entry name" value="Rev_trsase/Diguanyl_cyclase"/>
</dbReference>
<name>B8CQ67_SHEPW</name>
<proteinExistence type="predicted"/>
<dbReference type="EC" id="2.7.7.65" evidence="2"/>
<dbReference type="Gene3D" id="3.30.70.270">
    <property type="match status" value="1"/>
</dbReference>
<gene>
    <name evidence="4" type="ordered locus">swp_3504</name>
</gene>
<dbReference type="SMART" id="SM00267">
    <property type="entry name" value="GGDEF"/>
    <property type="match status" value="1"/>
</dbReference>
<feature type="domain" description="GGDEF" evidence="3">
    <location>
        <begin position="165"/>
        <end position="293"/>
    </location>
</feature>
<dbReference type="HOGENOM" id="CLU_000445_11_5_6"/>
<dbReference type="PROSITE" id="PS50887">
    <property type="entry name" value="GGDEF"/>
    <property type="match status" value="1"/>
</dbReference>
<dbReference type="EMBL" id="CP000472">
    <property type="protein sequence ID" value="ACJ30198.1"/>
    <property type="molecule type" value="Genomic_DNA"/>
</dbReference>
<dbReference type="InterPro" id="IPR050469">
    <property type="entry name" value="Diguanylate_Cyclase"/>
</dbReference>
<dbReference type="GO" id="GO:0043709">
    <property type="term" value="P:cell adhesion involved in single-species biofilm formation"/>
    <property type="evidence" value="ECO:0007669"/>
    <property type="project" value="TreeGrafter"/>
</dbReference>
<dbReference type="GO" id="GO:0005886">
    <property type="term" value="C:plasma membrane"/>
    <property type="evidence" value="ECO:0007669"/>
    <property type="project" value="TreeGrafter"/>
</dbReference>
<organism evidence="4 5">
    <name type="scientific">Shewanella piezotolerans (strain WP3 / JCM 13877)</name>
    <dbReference type="NCBI Taxonomy" id="225849"/>
    <lineage>
        <taxon>Bacteria</taxon>
        <taxon>Pseudomonadati</taxon>
        <taxon>Pseudomonadota</taxon>
        <taxon>Gammaproteobacteria</taxon>
        <taxon>Alteromonadales</taxon>
        <taxon>Shewanellaceae</taxon>
        <taxon>Shewanella</taxon>
    </lineage>
</organism>